<accession>A0A1Y5HEM5</accession>
<proteinExistence type="predicted"/>
<dbReference type="InterPro" id="IPR048011">
    <property type="entry name" value="NTP-PPase_MazG-like_C"/>
</dbReference>
<dbReference type="Proteomes" id="UP000227088">
    <property type="component" value="Unassembled WGS sequence"/>
</dbReference>
<dbReference type="InterPro" id="IPR004518">
    <property type="entry name" value="MazG-like_dom"/>
</dbReference>
<comment type="caution">
    <text evidence="2">The sequence shown here is derived from an EMBL/GenBank/DDBJ whole genome shotgun (WGS) entry which is preliminary data.</text>
</comment>
<dbReference type="GO" id="GO:0046052">
    <property type="term" value="P:UTP catabolic process"/>
    <property type="evidence" value="ECO:0007669"/>
    <property type="project" value="TreeGrafter"/>
</dbReference>
<organism evidence="2 3">
    <name type="scientific">Oleispira antarctica</name>
    <dbReference type="NCBI Taxonomy" id="188908"/>
    <lineage>
        <taxon>Bacteria</taxon>
        <taxon>Pseudomonadati</taxon>
        <taxon>Pseudomonadota</taxon>
        <taxon>Gammaproteobacteria</taxon>
        <taxon>Oceanospirillales</taxon>
        <taxon>Oceanospirillaceae</taxon>
        <taxon>Oleispira</taxon>
    </lineage>
</organism>
<dbReference type="PANTHER" id="PTHR30522">
    <property type="entry name" value="NUCLEOSIDE TRIPHOSPHATE PYROPHOSPHOHYDROLASE"/>
    <property type="match status" value="1"/>
</dbReference>
<dbReference type="GO" id="GO:0046061">
    <property type="term" value="P:dATP catabolic process"/>
    <property type="evidence" value="ECO:0007669"/>
    <property type="project" value="TreeGrafter"/>
</dbReference>
<dbReference type="InterPro" id="IPR011551">
    <property type="entry name" value="NTP_PyrPHydrolase_MazG"/>
</dbReference>
<dbReference type="Gene3D" id="1.10.287.1080">
    <property type="entry name" value="MazG-like"/>
    <property type="match status" value="2"/>
</dbReference>
<reference evidence="3" key="1">
    <citation type="journal article" date="2017" name="Proc. Natl. Acad. Sci. U.S.A.">
        <title>Simulation of Deepwater Horizon oil plume reveals substrate specialization within a complex community of hydrocarbon degraders.</title>
        <authorList>
            <person name="Hu P."/>
            <person name="Dubinsky E.A."/>
            <person name="Probst A.J."/>
            <person name="Wang J."/>
            <person name="Sieber C.M.K."/>
            <person name="Tom L.M."/>
            <person name="Gardinali P."/>
            <person name="Banfield J.F."/>
            <person name="Atlas R.M."/>
            <person name="Andersen G.L."/>
        </authorList>
    </citation>
    <scope>NUCLEOTIDE SEQUENCE [LARGE SCALE GENOMIC DNA]</scope>
</reference>
<sequence length="215" mass="24511">DVLVTKLIRRHPHVFPEGDLKQQRDPNQCLSEEEIKAQWQIIKQQEKRLKALRTVITDAKPNTLELIEYLQDIPTSLPALTQADKIQKKVSLRGFDWTEISGVLDKVREELQEVEEEISLADPERLTHEVGDLLFAAVNVSRHLGINPEQALGQANRRFSERYSIAAKHLESQGRTLELTNSNNVSPEEMEAAWLEAKRLHPQQLAAMNAANDEI</sequence>
<protein>
    <recommendedName>
        <fullName evidence="1">NTP pyrophosphohydrolase MazG-like domain-containing protein</fullName>
    </recommendedName>
</protein>
<dbReference type="GO" id="GO:0046047">
    <property type="term" value="P:TTP catabolic process"/>
    <property type="evidence" value="ECO:0007669"/>
    <property type="project" value="TreeGrafter"/>
</dbReference>
<dbReference type="Pfam" id="PF03819">
    <property type="entry name" value="MazG"/>
    <property type="match status" value="1"/>
</dbReference>
<dbReference type="SUPFAM" id="SSF101386">
    <property type="entry name" value="all-alpha NTP pyrophosphatases"/>
    <property type="match status" value="1"/>
</dbReference>
<dbReference type="CDD" id="cd11529">
    <property type="entry name" value="NTP-PPase_MazG_Cterm"/>
    <property type="match status" value="1"/>
</dbReference>
<name>A0A1Y5HEM5_OLEAN</name>
<evidence type="ECO:0000259" key="1">
    <source>
        <dbReference type="Pfam" id="PF03819"/>
    </source>
</evidence>
<dbReference type="EMBL" id="MABE01000679">
    <property type="protein sequence ID" value="OUS35718.1"/>
    <property type="molecule type" value="Genomic_DNA"/>
</dbReference>
<evidence type="ECO:0000313" key="2">
    <source>
        <dbReference type="EMBL" id="OUS35718.1"/>
    </source>
</evidence>
<gene>
    <name evidence="2" type="ORF">A9R00_11920</name>
</gene>
<feature type="domain" description="NTP pyrophosphohydrolase MazG-like" evidence="1">
    <location>
        <begin position="104"/>
        <end position="162"/>
    </location>
</feature>
<dbReference type="PANTHER" id="PTHR30522:SF0">
    <property type="entry name" value="NUCLEOSIDE TRIPHOSPHATE PYROPHOSPHOHYDROLASE"/>
    <property type="match status" value="1"/>
</dbReference>
<dbReference type="GO" id="GO:0046076">
    <property type="term" value="P:dTTP catabolic process"/>
    <property type="evidence" value="ECO:0007669"/>
    <property type="project" value="TreeGrafter"/>
</dbReference>
<feature type="non-terminal residue" evidence="2">
    <location>
        <position position="1"/>
    </location>
</feature>
<evidence type="ECO:0000313" key="3">
    <source>
        <dbReference type="Proteomes" id="UP000227088"/>
    </source>
</evidence>
<dbReference type="AlphaFoldDB" id="A0A1Y5HEM5"/>
<dbReference type="GO" id="GO:0006203">
    <property type="term" value="P:dGTP catabolic process"/>
    <property type="evidence" value="ECO:0007669"/>
    <property type="project" value="TreeGrafter"/>
</dbReference>
<dbReference type="GO" id="GO:0046081">
    <property type="term" value="P:dUTP catabolic process"/>
    <property type="evidence" value="ECO:0007669"/>
    <property type="project" value="TreeGrafter"/>
</dbReference>
<dbReference type="GO" id="GO:0047429">
    <property type="term" value="F:nucleoside triphosphate diphosphatase activity"/>
    <property type="evidence" value="ECO:0007669"/>
    <property type="project" value="InterPro"/>
</dbReference>
<dbReference type="NCBIfam" id="TIGR00444">
    <property type="entry name" value="mazG"/>
    <property type="match status" value="1"/>
</dbReference>